<dbReference type="CDD" id="cd01518">
    <property type="entry name" value="RHOD_YceA"/>
    <property type="match status" value="1"/>
</dbReference>
<dbReference type="InterPro" id="IPR001763">
    <property type="entry name" value="Rhodanese-like_dom"/>
</dbReference>
<evidence type="ECO:0000313" key="6">
    <source>
        <dbReference type="EMBL" id="PIZ96551.1"/>
    </source>
</evidence>
<dbReference type="SUPFAM" id="SSF52821">
    <property type="entry name" value="Rhodanese/Cell cycle control phosphatase"/>
    <property type="match status" value="1"/>
</dbReference>
<dbReference type="Gene3D" id="3.40.250.10">
    <property type="entry name" value="Rhodanese-like domain"/>
    <property type="match status" value="1"/>
</dbReference>
<evidence type="ECO:0000256" key="4">
    <source>
        <dbReference type="HAMAP-Rule" id="MF_00469"/>
    </source>
</evidence>
<comment type="function">
    <text evidence="3">Catalyzes oxygen-dependent 5-hydroxyuridine (ho5U) modification at position 34 in tRNAs, the first step in 5-carboxymethoxyuridine (cmo5U) biosynthesis. May be part of an alternate pathway, which is able to bypass cmo5U biogenesis in a subset of tRNAs under aerobic conditions.</text>
</comment>
<dbReference type="EMBL" id="PFPL01000018">
    <property type="protein sequence ID" value="PIZ96551.1"/>
    <property type="molecule type" value="Genomic_DNA"/>
</dbReference>
<dbReference type="EC" id="1.14.-.-" evidence="4"/>
<evidence type="ECO:0000259" key="5">
    <source>
        <dbReference type="PROSITE" id="PS50206"/>
    </source>
</evidence>
<dbReference type="Pfam" id="PF12368">
    <property type="entry name" value="Rhodanese_C"/>
    <property type="match status" value="1"/>
</dbReference>
<accession>A0A2M7VBQ3</accession>
<evidence type="ECO:0000313" key="7">
    <source>
        <dbReference type="Proteomes" id="UP000231453"/>
    </source>
</evidence>
<keyword evidence="1 4" id="KW-0819">tRNA processing</keyword>
<dbReference type="Pfam" id="PF17773">
    <property type="entry name" value="UPF0176_N"/>
    <property type="match status" value="1"/>
</dbReference>
<dbReference type="SMART" id="SM00450">
    <property type="entry name" value="RHOD"/>
    <property type="match status" value="1"/>
</dbReference>
<dbReference type="PROSITE" id="PS50206">
    <property type="entry name" value="RHODANESE_3"/>
    <property type="match status" value="1"/>
</dbReference>
<dbReference type="Gene3D" id="3.30.70.100">
    <property type="match status" value="1"/>
</dbReference>
<name>A0A2M7VBQ3_9BACT</name>
<reference evidence="7" key="1">
    <citation type="submission" date="2017-09" db="EMBL/GenBank/DDBJ databases">
        <title>Depth-based differentiation of microbial function through sediment-hosted aquifers and enrichment of novel symbionts in the deep terrestrial subsurface.</title>
        <authorList>
            <person name="Probst A.J."/>
            <person name="Ladd B."/>
            <person name="Jarett J.K."/>
            <person name="Geller-Mcgrath D.E."/>
            <person name="Sieber C.M.K."/>
            <person name="Emerson J.B."/>
            <person name="Anantharaman K."/>
            <person name="Thomas B.C."/>
            <person name="Malmstrom R."/>
            <person name="Stieglmeier M."/>
            <person name="Klingl A."/>
            <person name="Woyke T."/>
            <person name="Ryan C.M."/>
            <person name="Banfield J.F."/>
        </authorList>
    </citation>
    <scope>NUCLEOTIDE SEQUENCE [LARGE SCALE GENOMIC DNA]</scope>
</reference>
<dbReference type="PANTHER" id="PTHR43846:SF1">
    <property type="entry name" value="TRNA URIDINE(34) HYDROXYLASE"/>
    <property type="match status" value="1"/>
</dbReference>
<gene>
    <name evidence="4" type="primary">trhO</name>
    <name evidence="6" type="ORF">COX80_01030</name>
</gene>
<comment type="caution">
    <text evidence="6">The sequence shown here is derived from an EMBL/GenBank/DDBJ whole genome shotgun (WGS) entry which is preliminary data.</text>
</comment>
<dbReference type="NCBIfam" id="NF001133">
    <property type="entry name" value="PRK00142.1-1"/>
    <property type="match status" value="1"/>
</dbReference>
<dbReference type="Pfam" id="PF00581">
    <property type="entry name" value="Rhodanese"/>
    <property type="match status" value="1"/>
</dbReference>
<dbReference type="PANTHER" id="PTHR43846">
    <property type="entry name" value="UPF0176 PROTEIN YCEA"/>
    <property type="match status" value="1"/>
</dbReference>
<evidence type="ECO:0000256" key="3">
    <source>
        <dbReference type="ARBA" id="ARBA00045625"/>
    </source>
</evidence>
<evidence type="ECO:0000256" key="2">
    <source>
        <dbReference type="ARBA" id="ARBA00023002"/>
    </source>
</evidence>
<dbReference type="NCBIfam" id="NF001135">
    <property type="entry name" value="PRK00142.1-3"/>
    <property type="match status" value="1"/>
</dbReference>
<dbReference type="HAMAP" id="MF_00469">
    <property type="entry name" value="TrhO"/>
    <property type="match status" value="1"/>
</dbReference>
<comment type="catalytic activity">
    <reaction evidence="4">
        <text>uridine(34) in tRNA + AH2 + O2 = 5-hydroxyuridine(34) in tRNA + A + H2O</text>
        <dbReference type="Rhea" id="RHEA:64224"/>
        <dbReference type="Rhea" id="RHEA-COMP:11727"/>
        <dbReference type="Rhea" id="RHEA-COMP:13381"/>
        <dbReference type="ChEBI" id="CHEBI:13193"/>
        <dbReference type="ChEBI" id="CHEBI:15377"/>
        <dbReference type="ChEBI" id="CHEBI:15379"/>
        <dbReference type="ChEBI" id="CHEBI:17499"/>
        <dbReference type="ChEBI" id="CHEBI:65315"/>
        <dbReference type="ChEBI" id="CHEBI:136877"/>
    </reaction>
</comment>
<dbReference type="Proteomes" id="UP000231453">
    <property type="component" value="Unassembled WGS sequence"/>
</dbReference>
<dbReference type="InterPro" id="IPR040503">
    <property type="entry name" value="TRHO_N"/>
</dbReference>
<dbReference type="AlphaFoldDB" id="A0A2M7VBQ3"/>
<evidence type="ECO:0000256" key="1">
    <source>
        <dbReference type="ARBA" id="ARBA00022694"/>
    </source>
</evidence>
<feature type="domain" description="Rhodanese" evidence="5">
    <location>
        <begin position="144"/>
        <end position="238"/>
    </location>
</feature>
<comment type="similarity">
    <text evidence="4">Belongs to the TrhO family.</text>
</comment>
<keyword evidence="2 4" id="KW-0560">Oxidoreductase</keyword>
<dbReference type="GO" id="GO:0016705">
    <property type="term" value="F:oxidoreductase activity, acting on paired donors, with incorporation or reduction of molecular oxygen"/>
    <property type="evidence" value="ECO:0007669"/>
    <property type="project" value="UniProtKB-UniRule"/>
</dbReference>
<organism evidence="6 7">
    <name type="scientific">Candidatus Magasanikbacteria bacterium CG_4_10_14_0_2_um_filter_33_14</name>
    <dbReference type="NCBI Taxonomy" id="1974636"/>
    <lineage>
        <taxon>Bacteria</taxon>
        <taxon>Candidatus Magasanikiibacteriota</taxon>
    </lineage>
</organism>
<dbReference type="GO" id="GO:0006400">
    <property type="term" value="P:tRNA modification"/>
    <property type="evidence" value="ECO:0007669"/>
    <property type="project" value="UniProtKB-UniRule"/>
</dbReference>
<dbReference type="InterPro" id="IPR020936">
    <property type="entry name" value="TrhO"/>
</dbReference>
<proteinExistence type="inferred from homology"/>
<dbReference type="InterPro" id="IPR036873">
    <property type="entry name" value="Rhodanese-like_dom_sf"/>
</dbReference>
<sequence length="336" mass="38887">MILHNRINRKLLRQKIQEDEIPRITISFYKYVGIDDPKRLRDELYRAWHAMGVLGRIYLAKEGINSQLSVPTANFQMFRDYVDMFKEFKNVPFKIAVEDDGKSFYKLTIKVRHKIVADGLDDDAFDTTNVGKHLTAEEWNEEMSKEDTVVVDMRNAYESDIGHFEGAITPDVDTFRDELQVVKEELKDKKDKKILLYCTGGVRCEKASAFLKSEGFEDVNQLYGGVIDYARQCKQEDLPVKYKGKNFVFDDRLAETISQEILTKCEQCGDSCDAYTNCSNTACHVLFIQCHKCSEKYEGACTEECQKIINLPEDEKKEIQREMAKNKGKNSRLKKK</sequence>
<protein>
    <recommendedName>
        <fullName evidence="4">tRNA uridine(34) hydroxylase</fullName>
        <ecNumber evidence="4">1.14.-.-</ecNumber>
    </recommendedName>
    <alternativeName>
        <fullName evidence="4">tRNA hydroxylation protein O</fullName>
    </alternativeName>
</protein>
<dbReference type="InterPro" id="IPR022111">
    <property type="entry name" value="Rhodanese_C"/>
</dbReference>